<dbReference type="EMBL" id="BSFP01000071">
    <property type="protein sequence ID" value="GLL06310.1"/>
    <property type="molecule type" value="Genomic_DNA"/>
</dbReference>
<keyword evidence="2" id="KW-1185">Reference proteome</keyword>
<sequence length="368" mass="39184">MNLDEALNVVSTPLGVRGISENGLARKVNAMAPSGGVTFSAAPDIHGDIAVRPVDVLLRMAATMRPQYQMDLYDVHAHWGLLRYLGLFDAASNGRMTLSAAGRRIVGNQRRVTSEELGIGFATYVAEAWMRSRGSGALTVRCIDIDVALASGAVTIGGLTYFIKQTAVKRPDYLLVADGAGGQGRMRLALLECKGTKSPPYAHRQLADASAQLDTITVGGRHLSGLAVSTVVADNAVQYYALQHQVERTGGPAVPHVTAASDAKFEDDPYVDLDQVPVEELPDIDLDSPGQVDALRLTATALRGSWATLADLAGNDDAFRRWAPAVMRSRLGRTTADRPEKCAVSKQALRSSGSAACCLSPEADLKRS</sequence>
<reference evidence="1" key="2">
    <citation type="submission" date="2023-01" db="EMBL/GenBank/DDBJ databases">
        <authorList>
            <person name="Sun Q."/>
            <person name="Evtushenko L."/>
        </authorList>
    </citation>
    <scope>NUCLEOTIDE SEQUENCE</scope>
    <source>
        <strain evidence="1">VKM Ac-1321</strain>
    </source>
</reference>
<dbReference type="RefSeq" id="WP_261961231.1">
    <property type="nucleotide sequence ID" value="NZ_BAAAXA010000001.1"/>
</dbReference>
<reference evidence="1" key="1">
    <citation type="journal article" date="2014" name="Int. J. Syst. Evol. Microbiol.">
        <title>Complete genome sequence of Corynebacterium casei LMG S-19264T (=DSM 44701T), isolated from a smear-ripened cheese.</title>
        <authorList>
            <consortium name="US DOE Joint Genome Institute (JGI-PGF)"/>
            <person name="Walter F."/>
            <person name="Albersmeier A."/>
            <person name="Kalinowski J."/>
            <person name="Ruckert C."/>
        </authorList>
    </citation>
    <scope>NUCLEOTIDE SEQUENCE</scope>
    <source>
        <strain evidence="1">VKM Ac-1321</strain>
    </source>
</reference>
<protein>
    <submittedName>
        <fullName evidence="1">Uncharacterized protein</fullName>
    </submittedName>
</protein>
<name>A0A9W6NQK3_9ACTN</name>
<comment type="caution">
    <text evidence="1">The sequence shown here is derived from an EMBL/GenBank/DDBJ whole genome shotgun (WGS) entry which is preliminary data.</text>
</comment>
<gene>
    <name evidence="1" type="ORF">GCM10017581_080590</name>
</gene>
<proteinExistence type="predicted"/>
<organism evidence="1 2">
    <name type="scientific">Dactylosporangium matsuzakiense</name>
    <dbReference type="NCBI Taxonomy" id="53360"/>
    <lineage>
        <taxon>Bacteria</taxon>
        <taxon>Bacillati</taxon>
        <taxon>Actinomycetota</taxon>
        <taxon>Actinomycetes</taxon>
        <taxon>Micromonosporales</taxon>
        <taxon>Micromonosporaceae</taxon>
        <taxon>Dactylosporangium</taxon>
    </lineage>
</organism>
<accession>A0A9W6NQK3</accession>
<dbReference type="Proteomes" id="UP001143480">
    <property type="component" value="Unassembled WGS sequence"/>
</dbReference>
<evidence type="ECO:0000313" key="2">
    <source>
        <dbReference type="Proteomes" id="UP001143480"/>
    </source>
</evidence>
<evidence type="ECO:0000313" key="1">
    <source>
        <dbReference type="EMBL" id="GLL06310.1"/>
    </source>
</evidence>
<dbReference type="AlphaFoldDB" id="A0A9W6NQK3"/>